<name>A0ABW2K9U7_9BACI</name>
<gene>
    <name evidence="1" type="ORF">ACFQMN_17040</name>
</gene>
<keyword evidence="2" id="KW-1185">Reference proteome</keyword>
<evidence type="ECO:0000313" key="1">
    <source>
        <dbReference type="EMBL" id="MFC7322572.1"/>
    </source>
</evidence>
<organism evidence="1 2">
    <name type="scientific">Halobacillus campisalis</name>
    <dbReference type="NCBI Taxonomy" id="435909"/>
    <lineage>
        <taxon>Bacteria</taxon>
        <taxon>Bacillati</taxon>
        <taxon>Bacillota</taxon>
        <taxon>Bacilli</taxon>
        <taxon>Bacillales</taxon>
        <taxon>Bacillaceae</taxon>
        <taxon>Halobacillus</taxon>
    </lineage>
</organism>
<dbReference type="RefSeq" id="WP_289214949.1">
    <property type="nucleotide sequence ID" value="NZ_JAPVRC010000002.1"/>
</dbReference>
<protein>
    <submittedName>
        <fullName evidence="1">Uncharacterized protein</fullName>
    </submittedName>
</protein>
<evidence type="ECO:0000313" key="2">
    <source>
        <dbReference type="Proteomes" id="UP001596494"/>
    </source>
</evidence>
<comment type="caution">
    <text evidence="1">The sequence shown here is derived from an EMBL/GenBank/DDBJ whole genome shotgun (WGS) entry which is preliminary data.</text>
</comment>
<accession>A0ABW2K9U7</accession>
<dbReference type="Proteomes" id="UP001596494">
    <property type="component" value="Unassembled WGS sequence"/>
</dbReference>
<dbReference type="EMBL" id="JBHTBY010000017">
    <property type="protein sequence ID" value="MFC7322572.1"/>
    <property type="molecule type" value="Genomic_DNA"/>
</dbReference>
<sequence>MAFTFGKMELIHDLQQVFAKHNVQAIKVNQLGTLFLVESDGSLKIGAGATITSFEFQPNERKASRFKLIDGGSNKDRK</sequence>
<reference evidence="2" key="1">
    <citation type="journal article" date="2019" name="Int. J. Syst. Evol. Microbiol.">
        <title>The Global Catalogue of Microorganisms (GCM) 10K type strain sequencing project: providing services to taxonomists for standard genome sequencing and annotation.</title>
        <authorList>
            <consortium name="The Broad Institute Genomics Platform"/>
            <consortium name="The Broad Institute Genome Sequencing Center for Infectious Disease"/>
            <person name="Wu L."/>
            <person name="Ma J."/>
        </authorList>
    </citation>
    <scope>NUCLEOTIDE SEQUENCE [LARGE SCALE GENOMIC DNA]</scope>
    <source>
        <strain evidence="2">CCUG 73951</strain>
    </source>
</reference>
<proteinExistence type="predicted"/>